<reference evidence="1 2" key="1">
    <citation type="submission" date="2021-06" db="EMBL/GenBank/DDBJ databases">
        <title>Caerostris darwini draft genome.</title>
        <authorList>
            <person name="Kono N."/>
            <person name="Arakawa K."/>
        </authorList>
    </citation>
    <scope>NUCLEOTIDE SEQUENCE [LARGE SCALE GENOMIC DNA]</scope>
</reference>
<dbReference type="EMBL" id="BPLQ01006679">
    <property type="protein sequence ID" value="GIY24384.1"/>
    <property type="molecule type" value="Genomic_DNA"/>
</dbReference>
<name>A0AAV4RUL9_9ARAC</name>
<dbReference type="Proteomes" id="UP001054837">
    <property type="component" value="Unassembled WGS sequence"/>
</dbReference>
<dbReference type="AlphaFoldDB" id="A0AAV4RUL9"/>
<evidence type="ECO:0000313" key="1">
    <source>
        <dbReference type="EMBL" id="GIY24384.1"/>
    </source>
</evidence>
<evidence type="ECO:0000313" key="2">
    <source>
        <dbReference type="Proteomes" id="UP001054837"/>
    </source>
</evidence>
<accession>A0AAV4RUL9</accession>
<keyword evidence="2" id="KW-1185">Reference proteome</keyword>
<sequence>MEKPMKSFPNPPHGQAPCWGYRLPLSPLEVLTVTTRTRLSSPGCTSEIRPKGHVAGGRLDSFMRMKSPTWRFSSGFLYLVLCCRECKHSLSHLFQNPFRIL</sequence>
<proteinExistence type="predicted"/>
<gene>
    <name evidence="1" type="ORF">CDAR_369721</name>
</gene>
<protein>
    <submittedName>
        <fullName evidence="1">Uncharacterized protein</fullName>
    </submittedName>
</protein>
<organism evidence="1 2">
    <name type="scientific">Caerostris darwini</name>
    <dbReference type="NCBI Taxonomy" id="1538125"/>
    <lineage>
        <taxon>Eukaryota</taxon>
        <taxon>Metazoa</taxon>
        <taxon>Ecdysozoa</taxon>
        <taxon>Arthropoda</taxon>
        <taxon>Chelicerata</taxon>
        <taxon>Arachnida</taxon>
        <taxon>Araneae</taxon>
        <taxon>Araneomorphae</taxon>
        <taxon>Entelegynae</taxon>
        <taxon>Araneoidea</taxon>
        <taxon>Araneidae</taxon>
        <taxon>Caerostris</taxon>
    </lineage>
</organism>
<comment type="caution">
    <text evidence="1">The sequence shown here is derived from an EMBL/GenBank/DDBJ whole genome shotgun (WGS) entry which is preliminary data.</text>
</comment>